<proteinExistence type="predicted"/>
<protein>
    <recommendedName>
        <fullName evidence="3">CRISPR type III-B/RAMP module-associated protein Cmr5</fullName>
    </recommendedName>
</protein>
<dbReference type="RefSeq" id="WP_222159710.1">
    <property type="nucleotide sequence ID" value="NZ_CP081864.1"/>
</dbReference>
<gene>
    <name evidence="1" type="ORF">K6K13_04425</name>
</gene>
<evidence type="ECO:0000313" key="2">
    <source>
        <dbReference type="Proteomes" id="UP000825886"/>
    </source>
</evidence>
<sequence length="148" mass="16097">MTPYVALSTAFRSQIGKLWSINSELPQSKAAQALADEAYRSGLLNEPRKLSGTALADWGRSGKIPAWAALSALRLLINSGWRPASNVDWAGMTSLLLRLDKKLDTSTGAVLDELLALLPPGLDKNIAAGWFCAAIEEHKNFVHENVQR</sequence>
<evidence type="ECO:0008006" key="3">
    <source>
        <dbReference type="Google" id="ProtNLM"/>
    </source>
</evidence>
<evidence type="ECO:0000313" key="1">
    <source>
        <dbReference type="EMBL" id="QZN96685.1"/>
    </source>
</evidence>
<reference evidence="1 2" key="1">
    <citation type="submission" date="2021-08" db="EMBL/GenBank/DDBJ databases">
        <title>Culture and genomic analysis of Symbiopectobacterium purcellii sp. nov. gen. nov., isolated from the leafhopper Empoasca decipiens.</title>
        <authorList>
            <person name="Nadal-Jimenez P."/>
            <person name="Siozios S."/>
            <person name="Halliday N."/>
            <person name="Camara M."/>
            <person name="Hurst G.D.D."/>
        </authorList>
    </citation>
    <scope>NUCLEOTIDE SEQUENCE [LARGE SCALE GENOMIC DNA]</scope>
    <source>
        <strain evidence="1 2">SyEd1</strain>
    </source>
</reference>
<organism evidence="1 2">
    <name type="scientific">Symbiopectobacterium purcellii</name>
    <dbReference type="NCBI Taxonomy" id="2871826"/>
    <lineage>
        <taxon>Bacteria</taxon>
        <taxon>Pseudomonadati</taxon>
        <taxon>Pseudomonadota</taxon>
        <taxon>Gammaproteobacteria</taxon>
        <taxon>Enterobacterales</taxon>
        <taxon>Enterobacteriaceae</taxon>
    </lineage>
</organism>
<dbReference type="Proteomes" id="UP000825886">
    <property type="component" value="Chromosome"/>
</dbReference>
<keyword evidence="2" id="KW-1185">Reference proteome</keyword>
<dbReference type="EMBL" id="CP081864">
    <property type="protein sequence ID" value="QZN96685.1"/>
    <property type="molecule type" value="Genomic_DNA"/>
</dbReference>
<accession>A0ABX9ANB4</accession>
<name>A0ABX9ANB4_9ENTR</name>